<dbReference type="RefSeq" id="WP_123015502.1">
    <property type="nucleotide sequence ID" value="NZ_AP024911.1"/>
</dbReference>
<dbReference type="Proteomes" id="UP001595384">
    <property type="component" value="Unassembled WGS sequence"/>
</dbReference>
<evidence type="ECO:0000256" key="1">
    <source>
        <dbReference type="SAM" id="SignalP"/>
    </source>
</evidence>
<dbReference type="Pfam" id="PF11101">
    <property type="entry name" value="DUF2884"/>
    <property type="match status" value="1"/>
</dbReference>
<evidence type="ECO:0000313" key="2">
    <source>
        <dbReference type="EMBL" id="MFC3022333.1"/>
    </source>
</evidence>
<keyword evidence="3" id="KW-1185">Reference proteome</keyword>
<dbReference type="Gene3D" id="1.20.5.1230">
    <property type="entry name" value="Apolipoprotein A-I"/>
    <property type="match status" value="1"/>
</dbReference>
<feature type="chain" id="PRO_5046279703" evidence="1">
    <location>
        <begin position="19"/>
        <end position="247"/>
    </location>
</feature>
<dbReference type="EMBL" id="JBHRSE010000003">
    <property type="protein sequence ID" value="MFC3022333.1"/>
    <property type="molecule type" value="Genomic_DNA"/>
</dbReference>
<sequence length="247" mass="28091">MKSLIAFIVLLSALPVWASQCHVDVNNEVHLDGEKVEIHRQDGSVAQLDKNNHVRIDGQSLPLNSQQQSMVEKFRTSINDSIPKMKQVINDGLAIADDVLDNVSASLNTPHAFDDVKQSIQSYAAKMEQRYYKNGEFVLPANTYEEMKKQWADEFEQMKAVFTSEFLTSSFNSITENMKQNGGLNLTKLSETMGNLKQQVTEQLKTHKQKIKKDSQAVCDSLDDIVQQENELHEKIPELKKYQVFTI</sequence>
<protein>
    <submittedName>
        <fullName evidence="2">DUF2884 family protein</fullName>
    </submittedName>
</protein>
<dbReference type="InterPro" id="IPR021307">
    <property type="entry name" value="DUF2884"/>
</dbReference>
<accession>A0ABV7C3Y3</accession>
<evidence type="ECO:0000313" key="3">
    <source>
        <dbReference type="Proteomes" id="UP001595384"/>
    </source>
</evidence>
<feature type="signal peptide" evidence="1">
    <location>
        <begin position="1"/>
        <end position="18"/>
    </location>
</feature>
<comment type="caution">
    <text evidence="2">The sequence shown here is derived from an EMBL/GenBank/DDBJ whole genome shotgun (WGS) entry which is preliminary data.</text>
</comment>
<keyword evidence="1" id="KW-0732">Signal</keyword>
<organism evidence="2 3">
    <name type="scientific">Vibrio zhugei</name>
    <dbReference type="NCBI Taxonomy" id="2479546"/>
    <lineage>
        <taxon>Bacteria</taxon>
        <taxon>Pseudomonadati</taxon>
        <taxon>Pseudomonadota</taxon>
        <taxon>Gammaproteobacteria</taxon>
        <taxon>Vibrionales</taxon>
        <taxon>Vibrionaceae</taxon>
        <taxon>Vibrio</taxon>
    </lineage>
</organism>
<reference evidence="3" key="1">
    <citation type="journal article" date="2019" name="Int. J. Syst. Evol. Microbiol.">
        <title>The Global Catalogue of Microorganisms (GCM) 10K type strain sequencing project: providing services to taxonomists for standard genome sequencing and annotation.</title>
        <authorList>
            <consortium name="The Broad Institute Genomics Platform"/>
            <consortium name="The Broad Institute Genome Sequencing Center for Infectious Disease"/>
            <person name="Wu L."/>
            <person name="Ma J."/>
        </authorList>
    </citation>
    <scope>NUCLEOTIDE SEQUENCE [LARGE SCALE GENOMIC DNA]</scope>
    <source>
        <strain evidence="3">KCTC 62784</strain>
    </source>
</reference>
<name>A0ABV7C3Y3_9VIBR</name>
<proteinExistence type="predicted"/>
<gene>
    <name evidence="2" type="ORF">ACFODT_00495</name>
</gene>